<feature type="transmembrane region" description="Helical" evidence="1">
    <location>
        <begin position="103"/>
        <end position="124"/>
    </location>
</feature>
<keyword evidence="3" id="KW-1185">Reference proteome</keyword>
<dbReference type="GeneID" id="91519977"/>
<evidence type="ECO:0000313" key="2">
    <source>
        <dbReference type="EMBL" id="GAD84526.1"/>
    </source>
</evidence>
<dbReference type="EMBL" id="BAFO02000024">
    <property type="protein sequence ID" value="GAD84526.1"/>
    <property type="molecule type" value="Genomic_DNA"/>
</dbReference>
<accession>U5EDP1</accession>
<dbReference type="Proteomes" id="UP000017048">
    <property type="component" value="Unassembled WGS sequence"/>
</dbReference>
<dbReference type="eggNOG" id="ENOG5032ZXS">
    <property type="taxonomic scope" value="Bacteria"/>
</dbReference>
<dbReference type="AlphaFoldDB" id="U5EDP1"/>
<gene>
    <name evidence="2" type="ORF">NCAST_24_01320</name>
</gene>
<protein>
    <submittedName>
        <fullName evidence="2">Uncharacterized protein</fullName>
    </submittedName>
</protein>
<dbReference type="RefSeq" id="WP_022566410.1">
    <property type="nucleotide sequence ID" value="NZ_BAFO02000024.1"/>
</dbReference>
<name>U5EDP1_NOCAS</name>
<proteinExistence type="predicted"/>
<comment type="caution">
    <text evidence="2">The sequence shown here is derived from an EMBL/GenBank/DDBJ whole genome shotgun (WGS) entry which is preliminary data.</text>
</comment>
<feature type="transmembrane region" description="Helical" evidence="1">
    <location>
        <begin position="12"/>
        <end position="32"/>
    </location>
</feature>
<feature type="transmembrane region" description="Helical" evidence="1">
    <location>
        <begin position="38"/>
        <end position="58"/>
    </location>
</feature>
<feature type="transmembrane region" description="Helical" evidence="1">
    <location>
        <begin position="79"/>
        <end position="97"/>
    </location>
</feature>
<reference evidence="2 3" key="1">
    <citation type="journal article" date="2014" name="BMC Genomics">
        <title>Genome based analysis of type-I polyketide synthase and nonribosomal peptide synthetase gene clusters in seven strains of five representative Nocardia species.</title>
        <authorList>
            <person name="Komaki H."/>
            <person name="Ichikawa N."/>
            <person name="Hosoyama A."/>
            <person name="Takahashi-Nakaguchi A."/>
            <person name="Matsuzawa T."/>
            <person name="Suzuki K."/>
            <person name="Fujita N."/>
            <person name="Gonoi T."/>
        </authorList>
    </citation>
    <scope>NUCLEOTIDE SEQUENCE [LARGE SCALE GENOMIC DNA]</scope>
    <source>
        <strain evidence="2 3">NBRC 15531</strain>
    </source>
</reference>
<keyword evidence="1" id="KW-0812">Transmembrane</keyword>
<evidence type="ECO:0000313" key="3">
    <source>
        <dbReference type="Proteomes" id="UP000017048"/>
    </source>
</evidence>
<organism evidence="2 3">
    <name type="scientific">Nocardia asteroides NBRC 15531</name>
    <dbReference type="NCBI Taxonomy" id="1110697"/>
    <lineage>
        <taxon>Bacteria</taxon>
        <taxon>Bacillati</taxon>
        <taxon>Actinomycetota</taxon>
        <taxon>Actinomycetes</taxon>
        <taxon>Mycobacteriales</taxon>
        <taxon>Nocardiaceae</taxon>
        <taxon>Nocardia</taxon>
    </lineage>
</organism>
<sequence>MNASWIRRAHRWCAIAFTVILLVTVLTLAVGGPTWVSYLPLLPLAGLFLTGLAVYVGVYRRQRAHRGAPAGGVRPVHRWSAVVFVVTVLATVIALSLPDPIIWVSYLPLLPLAALFFTGLYMLAAPRLRARRARVRA</sequence>
<keyword evidence="1" id="KW-0472">Membrane</keyword>
<keyword evidence="1" id="KW-1133">Transmembrane helix</keyword>
<evidence type="ECO:0000256" key="1">
    <source>
        <dbReference type="SAM" id="Phobius"/>
    </source>
</evidence>